<keyword evidence="1" id="KW-0614">Plasmid</keyword>
<dbReference type="AlphaFoldDB" id="A0A248UP43"/>
<evidence type="ECO:0008006" key="3">
    <source>
        <dbReference type="Google" id="ProtNLM"/>
    </source>
</evidence>
<organism evidence="1 2">
    <name type="scientific">Ochrobactrum quorumnocens</name>
    <dbReference type="NCBI Taxonomy" id="271865"/>
    <lineage>
        <taxon>Bacteria</taxon>
        <taxon>Pseudomonadati</taxon>
        <taxon>Pseudomonadota</taxon>
        <taxon>Alphaproteobacteria</taxon>
        <taxon>Hyphomicrobiales</taxon>
        <taxon>Brucellaceae</taxon>
        <taxon>Brucella/Ochrobactrum group</taxon>
        <taxon>Ochrobactrum</taxon>
    </lineage>
</organism>
<reference evidence="1 2" key="1">
    <citation type="submission" date="2017-07" db="EMBL/GenBank/DDBJ databases">
        <title>Phylogenetic study on the rhizospheric bacterium Ochrobactrum sp. A44.</title>
        <authorList>
            <person name="Krzyzanowska D.M."/>
            <person name="Ossowicki A."/>
            <person name="Rajewska M."/>
            <person name="Maciag T."/>
            <person name="Kaczynski Z."/>
            <person name="Czerwicka M."/>
            <person name="Jafra S."/>
        </authorList>
    </citation>
    <scope>NUCLEOTIDE SEQUENCE [LARGE SCALE GENOMIC DNA]</scope>
    <source>
        <strain evidence="1 2">A44</strain>
        <plasmid evidence="1 2">unnamed1</plasmid>
    </source>
</reference>
<geneLocation type="plasmid" evidence="1 2">
    <name>unnamed1</name>
</geneLocation>
<accession>A0A248UP43</accession>
<evidence type="ECO:0000313" key="2">
    <source>
        <dbReference type="Proteomes" id="UP000215256"/>
    </source>
</evidence>
<protein>
    <recommendedName>
        <fullName evidence="3">Heme-binding protein</fullName>
    </recommendedName>
</protein>
<dbReference type="Pfam" id="PF03928">
    <property type="entry name" value="HbpS-like"/>
    <property type="match status" value="1"/>
</dbReference>
<evidence type="ECO:0000313" key="1">
    <source>
        <dbReference type="EMBL" id="ASV88414.1"/>
    </source>
</evidence>
<gene>
    <name evidence="1" type="ORF">CES85_3329</name>
</gene>
<dbReference type="EMBL" id="CP022605">
    <property type="protein sequence ID" value="ASV88414.1"/>
    <property type="molecule type" value="Genomic_DNA"/>
</dbReference>
<dbReference type="KEGG" id="och:CES85_3329"/>
<dbReference type="InterPro" id="IPR005624">
    <property type="entry name" value="PduO/GlcC-like"/>
</dbReference>
<dbReference type="RefSeq" id="WP_095448464.1">
    <property type="nucleotide sequence ID" value="NZ_CP022605.1"/>
</dbReference>
<proteinExistence type="predicted"/>
<dbReference type="SUPFAM" id="SSF143744">
    <property type="entry name" value="GlcG-like"/>
    <property type="match status" value="1"/>
</dbReference>
<dbReference type="Gene3D" id="3.30.450.150">
    <property type="entry name" value="Haem-degrading domain"/>
    <property type="match status" value="1"/>
</dbReference>
<dbReference type="PANTHER" id="PTHR34309">
    <property type="entry name" value="SLR1406 PROTEIN"/>
    <property type="match status" value="1"/>
</dbReference>
<dbReference type="Proteomes" id="UP000215256">
    <property type="component" value="Plasmid unnamed1"/>
</dbReference>
<dbReference type="OrthoDB" id="9815788at2"/>
<dbReference type="InterPro" id="IPR052517">
    <property type="entry name" value="GlcG_carb_metab_protein"/>
</dbReference>
<dbReference type="PANTHER" id="PTHR34309:SF1">
    <property type="entry name" value="PROTEIN GLCG"/>
    <property type="match status" value="1"/>
</dbReference>
<sequence length="140" mass="14048">MRKIITHEAAFAALEAGAKKAREICEPSSLAIVDAGGNLLAFMRVDDAALATGDIAEGKAYTALALRSPTSNWLEIVQPGGALFGLEALGGKKPFVVFGGGLPVVTDGKVIGGVGVSGGPVDADVAIATAMTEALQISLA</sequence>
<name>A0A248UP43_9HYPH</name>
<dbReference type="InterPro" id="IPR038084">
    <property type="entry name" value="PduO/GlcC-like_sf"/>
</dbReference>